<evidence type="ECO:0000313" key="1">
    <source>
        <dbReference type="EMBL" id="KAG7390737.1"/>
    </source>
</evidence>
<dbReference type="Proteomes" id="UP000694044">
    <property type="component" value="Unassembled WGS sequence"/>
</dbReference>
<evidence type="ECO:0000313" key="2">
    <source>
        <dbReference type="Proteomes" id="UP000694044"/>
    </source>
</evidence>
<accession>A0A8T1WAU0</accession>
<name>A0A8T1WAU0_9STRA</name>
<reference evidence="1" key="1">
    <citation type="submission" date="2021-02" db="EMBL/GenBank/DDBJ databases">
        <authorList>
            <person name="Palmer J.M."/>
        </authorList>
    </citation>
    <scope>NUCLEOTIDE SEQUENCE</scope>
    <source>
        <strain evidence="1">SCRP734</strain>
    </source>
</reference>
<proteinExistence type="predicted"/>
<protein>
    <submittedName>
        <fullName evidence="1">Uncharacterized protein</fullName>
    </submittedName>
</protein>
<sequence>MTRDEQKAMEAYVNRRLELPAPPTFVTCTATGFKRAALLSVNQVHIEALLIAGILAKVRLGQNIPRQSILRELVADNATYELGRTRMRPFIKAAQRIVYDGDHTLKIEFLAKRLAAE</sequence>
<comment type="caution">
    <text evidence="1">The sequence shown here is derived from an EMBL/GenBank/DDBJ whole genome shotgun (WGS) entry which is preliminary data.</text>
</comment>
<dbReference type="AlphaFoldDB" id="A0A8T1WAU0"/>
<dbReference type="OrthoDB" id="127282at2759"/>
<organism evidence="1 2">
    <name type="scientific">Phytophthora pseudosyringae</name>
    <dbReference type="NCBI Taxonomy" id="221518"/>
    <lineage>
        <taxon>Eukaryota</taxon>
        <taxon>Sar</taxon>
        <taxon>Stramenopiles</taxon>
        <taxon>Oomycota</taxon>
        <taxon>Peronosporomycetes</taxon>
        <taxon>Peronosporales</taxon>
        <taxon>Peronosporaceae</taxon>
        <taxon>Phytophthora</taxon>
    </lineage>
</organism>
<keyword evidence="2" id="KW-1185">Reference proteome</keyword>
<dbReference type="EMBL" id="JAGDFM010000028">
    <property type="protein sequence ID" value="KAG7390737.1"/>
    <property type="molecule type" value="Genomic_DNA"/>
</dbReference>
<gene>
    <name evidence="1" type="ORF">PHYPSEUDO_006856</name>
</gene>